<keyword evidence="1" id="KW-0521">NADP</keyword>
<accession>A0ABW2PD88</accession>
<dbReference type="PANTHER" id="PTHR48106">
    <property type="entry name" value="QUINONE OXIDOREDUCTASE PIG3-RELATED"/>
    <property type="match status" value="1"/>
</dbReference>
<dbReference type="Pfam" id="PF08240">
    <property type="entry name" value="ADH_N"/>
    <property type="match status" value="1"/>
</dbReference>
<dbReference type="Proteomes" id="UP001596496">
    <property type="component" value="Unassembled WGS sequence"/>
</dbReference>
<dbReference type="PROSITE" id="PS01162">
    <property type="entry name" value="QOR_ZETA_CRYSTAL"/>
    <property type="match status" value="1"/>
</dbReference>
<dbReference type="SUPFAM" id="SSF51735">
    <property type="entry name" value="NAD(P)-binding Rossmann-fold domains"/>
    <property type="match status" value="1"/>
</dbReference>
<keyword evidence="2" id="KW-0560">Oxidoreductase</keyword>
<dbReference type="InterPro" id="IPR020843">
    <property type="entry name" value="ER"/>
</dbReference>
<protein>
    <submittedName>
        <fullName evidence="4">Zinc-binding dehydrogenase</fullName>
    </submittedName>
</protein>
<sequence>MRAVRVERFGGPEVLVAAEVPDPVAEPGQVVIDVAAADTLFVETQIRSGTARQWFAVEPPYVPGGAVAGRVSATGQGVDAAWAGLTVAACTPDSQGGYAERVAVPAEALLAVPDGLDPTWAAALMHDGVTGLAVLDAAEVKPGDRVLVTAAAGGMGILLVQLARAAGARVTAAARGERKLDLAQRMGADVVVDYTEPGWAEHVREVTGGPDVVFDGAGGRIGQAAFAIAAPGARFSAHGAAGGGFSAIDPAEAGRRQITVRGIQDVQLGLAERNRLAERAMAEAAAGRLEPVIGRTFPLVRAAEAHAAIEAREVPGKALLLP</sequence>
<dbReference type="Gene3D" id="3.90.180.10">
    <property type="entry name" value="Medium-chain alcohol dehydrogenases, catalytic domain"/>
    <property type="match status" value="1"/>
</dbReference>
<evidence type="ECO:0000256" key="1">
    <source>
        <dbReference type="ARBA" id="ARBA00022857"/>
    </source>
</evidence>
<dbReference type="InterPro" id="IPR013149">
    <property type="entry name" value="ADH-like_C"/>
</dbReference>
<proteinExistence type="predicted"/>
<dbReference type="Pfam" id="PF00107">
    <property type="entry name" value="ADH_zinc_N"/>
    <property type="match status" value="1"/>
</dbReference>
<name>A0ABW2PD88_9ACTN</name>
<dbReference type="SUPFAM" id="SSF50129">
    <property type="entry name" value="GroES-like"/>
    <property type="match status" value="1"/>
</dbReference>
<dbReference type="InterPro" id="IPR002364">
    <property type="entry name" value="Quin_OxRdtase/zeta-crystal_CS"/>
</dbReference>
<dbReference type="Gene3D" id="3.40.50.720">
    <property type="entry name" value="NAD(P)-binding Rossmann-like Domain"/>
    <property type="match status" value="1"/>
</dbReference>
<dbReference type="SMART" id="SM00829">
    <property type="entry name" value="PKS_ER"/>
    <property type="match status" value="1"/>
</dbReference>
<gene>
    <name evidence="4" type="ORF">ACFQSB_32710</name>
</gene>
<organism evidence="4 5">
    <name type="scientific">Sphaerisporangium rhizosphaerae</name>
    <dbReference type="NCBI Taxonomy" id="2269375"/>
    <lineage>
        <taxon>Bacteria</taxon>
        <taxon>Bacillati</taxon>
        <taxon>Actinomycetota</taxon>
        <taxon>Actinomycetes</taxon>
        <taxon>Streptosporangiales</taxon>
        <taxon>Streptosporangiaceae</taxon>
        <taxon>Sphaerisporangium</taxon>
    </lineage>
</organism>
<comment type="caution">
    <text evidence="4">The sequence shown here is derived from an EMBL/GenBank/DDBJ whole genome shotgun (WGS) entry which is preliminary data.</text>
</comment>
<dbReference type="RefSeq" id="WP_380830700.1">
    <property type="nucleotide sequence ID" value="NZ_JBHTCG010000033.1"/>
</dbReference>
<feature type="domain" description="Enoyl reductase (ER)" evidence="3">
    <location>
        <begin position="10"/>
        <end position="320"/>
    </location>
</feature>
<evidence type="ECO:0000313" key="5">
    <source>
        <dbReference type="Proteomes" id="UP001596496"/>
    </source>
</evidence>
<evidence type="ECO:0000256" key="2">
    <source>
        <dbReference type="ARBA" id="ARBA00023002"/>
    </source>
</evidence>
<keyword evidence="5" id="KW-1185">Reference proteome</keyword>
<evidence type="ECO:0000313" key="4">
    <source>
        <dbReference type="EMBL" id="MFC7387012.1"/>
    </source>
</evidence>
<reference evidence="5" key="1">
    <citation type="journal article" date="2019" name="Int. J. Syst. Evol. Microbiol.">
        <title>The Global Catalogue of Microorganisms (GCM) 10K type strain sequencing project: providing services to taxonomists for standard genome sequencing and annotation.</title>
        <authorList>
            <consortium name="The Broad Institute Genomics Platform"/>
            <consortium name="The Broad Institute Genome Sequencing Center for Infectious Disease"/>
            <person name="Wu L."/>
            <person name="Ma J."/>
        </authorList>
    </citation>
    <scope>NUCLEOTIDE SEQUENCE [LARGE SCALE GENOMIC DNA]</scope>
    <source>
        <strain evidence="5">CECT 7649</strain>
    </source>
</reference>
<dbReference type="InterPro" id="IPR011032">
    <property type="entry name" value="GroES-like_sf"/>
</dbReference>
<dbReference type="InterPro" id="IPR013154">
    <property type="entry name" value="ADH-like_N"/>
</dbReference>
<evidence type="ECO:0000259" key="3">
    <source>
        <dbReference type="SMART" id="SM00829"/>
    </source>
</evidence>
<dbReference type="PANTHER" id="PTHR48106:SF13">
    <property type="entry name" value="QUINONE OXIDOREDUCTASE-RELATED"/>
    <property type="match status" value="1"/>
</dbReference>
<dbReference type="InterPro" id="IPR036291">
    <property type="entry name" value="NAD(P)-bd_dom_sf"/>
</dbReference>
<dbReference type="EMBL" id="JBHTCG010000033">
    <property type="protein sequence ID" value="MFC7387012.1"/>
    <property type="molecule type" value="Genomic_DNA"/>
</dbReference>